<name>A0A0V0T1U0_9BILA</name>
<accession>A0A0V0T1U0</accession>
<gene>
    <name evidence="1" type="ORF">T05_6468</name>
</gene>
<keyword evidence="2" id="KW-1185">Reference proteome</keyword>
<dbReference type="AlphaFoldDB" id="A0A0V0T1U0"/>
<organism evidence="1 2">
    <name type="scientific">Trichinella murrelli</name>
    <dbReference type="NCBI Taxonomy" id="144512"/>
    <lineage>
        <taxon>Eukaryota</taxon>
        <taxon>Metazoa</taxon>
        <taxon>Ecdysozoa</taxon>
        <taxon>Nematoda</taxon>
        <taxon>Enoplea</taxon>
        <taxon>Dorylaimia</taxon>
        <taxon>Trichinellida</taxon>
        <taxon>Trichinellidae</taxon>
        <taxon>Trichinella</taxon>
    </lineage>
</organism>
<evidence type="ECO:0000313" key="2">
    <source>
        <dbReference type="Proteomes" id="UP000055048"/>
    </source>
</evidence>
<comment type="caution">
    <text evidence="1">The sequence shown here is derived from an EMBL/GenBank/DDBJ whole genome shotgun (WGS) entry which is preliminary data.</text>
</comment>
<proteinExistence type="predicted"/>
<dbReference type="EMBL" id="JYDJ01000940">
    <property type="protein sequence ID" value="KRX33044.1"/>
    <property type="molecule type" value="Genomic_DNA"/>
</dbReference>
<sequence length="60" mass="6951">MPCSSTGLAPVHVRKKSSSRMLKALEEHETRSERAWQQTRLISITAKIFHPLRYLSPYLI</sequence>
<evidence type="ECO:0000313" key="1">
    <source>
        <dbReference type="EMBL" id="KRX33044.1"/>
    </source>
</evidence>
<protein>
    <submittedName>
        <fullName evidence="1">Uncharacterized protein</fullName>
    </submittedName>
</protein>
<dbReference type="Proteomes" id="UP000055048">
    <property type="component" value="Unassembled WGS sequence"/>
</dbReference>
<reference evidence="1 2" key="1">
    <citation type="submission" date="2015-01" db="EMBL/GenBank/DDBJ databases">
        <title>Evolution of Trichinella species and genotypes.</title>
        <authorList>
            <person name="Korhonen P.K."/>
            <person name="Edoardo P."/>
            <person name="Giuseppe L.R."/>
            <person name="Gasser R.B."/>
        </authorList>
    </citation>
    <scope>NUCLEOTIDE SEQUENCE [LARGE SCALE GENOMIC DNA]</scope>
    <source>
        <strain evidence="1">ISS417</strain>
    </source>
</reference>